<dbReference type="InterPro" id="IPR012866">
    <property type="entry name" value="DUF1644"/>
</dbReference>
<sequence>MPKDRRVRSTLYRQSRTSSIPSSSKDTKHEECEYLVGPDEDVKEWEEVRCPICMEHPHSAVLLRCSSSSKGCRPYICNTSHRHSNCLSQFCTSADEQQEASSSSKFRSQTKLVCPLCRGQISGWVVIEPARQFMNSKARSCPHEACDFSGTYVQLRNHTRREHPENRPSQVDPSRLQEWMRLQRQTEMRDALCVYLSQFQDITEDIPILRLDWFLNGFVVSESLPPDESPPEASPLRRSHSA</sequence>
<dbReference type="EMBL" id="RXIC02000024">
    <property type="protein sequence ID" value="KAB1208890.1"/>
    <property type="molecule type" value="Genomic_DNA"/>
</dbReference>
<comment type="caution">
    <text evidence="2">The sequence shown here is derived from an EMBL/GenBank/DDBJ whole genome shotgun (WGS) entry which is preliminary data.</text>
</comment>
<feature type="compositionally biased region" description="Low complexity" evidence="1">
    <location>
        <begin position="15"/>
        <end position="24"/>
    </location>
</feature>
<evidence type="ECO:0000313" key="3">
    <source>
        <dbReference type="Proteomes" id="UP000516437"/>
    </source>
</evidence>
<accession>A0A6A1VCI8</accession>
<reference evidence="2 3" key="1">
    <citation type="journal article" date="2019" name="Plant Biotechnol. J.">
        <title>The red bayberry genome and genetic basis of sex determination.</title>
        <authorList>
            <person name="Jia H.M."/>
            <person name="Jia H.J."/>
            <person name="Cai Q.L."/>
            <person name="Wang Y."/>
            <person name="Zhao H.B."/>
            <person name="Yang W.F."/>
            <person name="Wang G.Y."/>
            <person name="Li Y.H."/>
            <person name="Zhan D.L."/>
            <person name="Shen Y.T."/>
            <person name="Niu Q.F."/>
            <person name="Chang L."/>
            <person name="Qiu J."/>
            <person name="Zhao L."/>
            <person name="Xie H.B."/>
            <person name="Fu W.Y."/>
            <person name="Jin J."/>
            <person name="Li X.W."/>
            <person name="Jiao Y."/>
            <person name="Zhou C.C."/>
            <person name="Tu T."/>
            <person name="Chai C.Y."/>
            <person name="Gao J.L."/>
            <person name="Fan L.J."/>
            <person name="van de Weg E."/>
            <person name="Wang J.Y."/>
            <person name="Gao Z.S."/>
        </authorList>
    </citation>
    <scope>NUCLEOTIDE SEQUENCE [LARGE SCALE GENOMIC DNA]</scope>
    <source>
        <tissue evidence="2">Leaves</tissue>
    </source>
</reference>
<dbReference type="PANTHER" id="PTHR31197:SF5">
    <property type="entry name" value="OS01G0612600 PROTEIN"/>
    <property type="match status" value="1"/>
</dbReference>
<evidence type="ECO:0000313" key="2">
    <source>
        <dbReference type="EMBL" id="KAB1208890.1"/>
    </source>
</evidence>
<evidence type="ECO:0000256" key="1">
    <source>
        <dbReference type="SAM" id="MobiDB-lite"/>
    </source>
</evidence>
<gene>
    <name evidence="2" type="ORF">CJ030_MR6G006014</name>
</gene>
<name>A0A6A1VCI8_9ROSI</name>
<feature type="region of interest" description="Disordered" evidence="1">
    <location>
        <begin position="1"/>
        <end position="28"/>
    </location>
</feature>
<dbReference type="OrthoDB" id="1921166at2759"/>
<proteinExistence type="predicted"/>
<protein>
    <submittedName>
        <fullName evidence="2">Uncharacterized protein</fullName>
    </submittedName>
</protein>
<dbReference type="Proteomes" id="UP000516437">
    <property type="component" value="Chromosome 6"/>
</dbReference>
<dbReference type="AlphaFoldDB" id="A0A6A1VCI8"/>
<keyword evidence="3" id="KW-1185">Reference proteome</keyword>
<dbReference type="PANTHER" id="PTHR31197">
    <property type="entry name" value="OS01G0612600 PROTEIN"/>
    <property type="match status" value="1"/>
</dbReference>
<feature type="region of interest" description="Disordered" evidence="1">
    <location>
        <begin position="223"/>
        <end position="242"/>
    </location>
</feature>
<dbReference type="Pfam" id="PF07800">
    <property type="entry name" value="DUF1644"/>
    <property type="match status" value="1"/>
</dbReference>
<organism evidence="2 3">
    <name type="scientific">Morella rubra</name>
    <name type="common">Chinese bayberry</name>
    <dbReference type="NCBI Taxonomy" id="262757"/>
    <lineage>
        <taxon>Eukaryota</taxon>
        <taxon>Viridiplantae</taxon>
        <taxon>Streptophyta</taxon>
        <taxon>Embryophyta</taxon>
        <taxon>Tracheophyta</taxon>
        <taxon>Spermatophyta</taxon>
        <taxon>Magnoliopsida</taxon>
        <taxon>eudicotyledons</taxon>
        <taxon>Gunneridae</taxon>
        <taxon>Pentapetalae</taxon>
        <taxon>rosids</taxon>
        <taxon>fabids</taxon>
        <taxon>Fagales</taxon>
        <taxon>Myricaceae</taxon>
        <taxon>Morella</taxon>
    </lineage>
</organism>